<dbReference type="Gene3D" id="1.10.1760.20">
    <property type="match status" value="1"/>
</dbReference>
<name>A0A381PP84_9ZZZZ</name>
<protein>
    <recommendedName>
        <fullName evidence="3">ECF transporter S component</fullName>
    </recommendedName>
</protein>
<organism evidence="2">
    <name type="scientific">marine metagenome</name>
    <dbReference type="NCBI Taxonomy" id="408172"/>
    <lineage>
        <taxon>unclassified sequences</taxon>
        <taxon>metagenomes</taxon>
        <taxon>ecological metagenomes</taxon>
    </lineage>
</organism>
<feature type="transmembrane region" description="Helical" evidence="1">
    <location>
        <begin position="69"/>
        <end position="91"/>
    </location>
</feature>
<reference evidence="2" key="1">
    <citation type="submission" date="2018-05" db="EMBL/GenBank/DDBJ databases">
        <authorList>
            <person name="Lanie J.A."/>
            <person name="Ng W.-L."/>
            <person name="Kazmierczak K.M."/>
            <person name="Andrzejewski T.M."/>
            <person name="Davidsen T.M."/>
            <person name="Wayne K.J."/>
            <person name="Tettelin H."/>
            <person name="Glass J.I."/>
            <person name="Rusch D."/>
            <person name="Podicherti R."/>
            <person name="Tsui H.-C.T."/>
            <person name="Winkler M.E."/>
        </authorList>
    </citation>
    <scope>NUCLEOTIDE SEQUENCE</scope>
</reference>
<feature type="transmembrane region" description="Helical" evidence="1">
    <location>
        <begin position="138"/>
        <end position="160"/>
    </location>
</feature>
<feature type="transmembrane region" description="Helical" evidence="1">
    <location>
        <begin position="6"/>
        <end position="34"/>
    </location>
</feature>
<evidence type="ECO:0008006" key="3">
    <source>
        <dbReference type="Google" id="ProtNLM"/>
    </source>
</evidence>
<dbReference type="AlphaFoldDB" id="A0A381PP84"/>
<evidence type="ECO:0000256" key="1">
    <source>
        <dbReference type="SAM" id="Phobius"/>
    </source>
</evidence>
<gene>
    <name evidence="2" type="ORF">METZ01_LOCUS20771</name>
</gene>
<accession>A0A381PP84</accession>
<sequence>MVRAAIFAALAVGMGFSLMLVPNIELITVIVFLSGVTLGKGWGGLVGGTAIFIYSGMNPMGSGLSFPPLFFMQIFSMIITGLAGGIFRPLFFKKKFNLLSLVALSLLGFMLTLIYDVLTLISYPLSAGLGFTGALASLVQGLGFTVLHEVSNAVIFVVAVPRVVKYIK</sequence>
<proteinExistence type="predicted"/>
<keyword evidence="1" id="KW-0472">Membrane</keyword>
<dbReference type="EMBL" id="UINC01001025">
    <property type="protein sequence ID" value="SUZ67917.1"/>
    <property type="molecule type" value="Genomic_DNA"/>
</dbReference>
<keyword evidence="1" id="KW-1133">Transmembrane helix</keyword>
<keyword evidence="1" id="KW-0812">Transmembrane</keyword>
<evidence type="ECO:0000313" key="2">
    <source>
        <dbReference type="EMBL" id="SUZ67917.1"/>
    </source>
</evidence>
<feature type="transmembrane region" description="Helical" evidence="1">
    <location>
        <begin position="41"/>
        <end position="57"/>
    </location>
</feature>
<feature type="transmembrane region" description="Helical" evidence="1">
    <location>
        <begin position="98"/>
        <end position="118"/>
    </location>
</feature>